<evidence type="ECO:0000256" key="1">
    <source>
        <dbReference type="ARBA" id="ARBA00004651"/>
    </source>
</evidence>
<dbReference type="InterPro" id="IPR000873">
    <property type="entry name" value="AMP-dep_synth/lig_dom"/>
</dbReference>
<keyword evidence="6" id="KW-0812">Transmembrane</keyword>
<proteinExistence type="inferred from homology"/>
<dbReference type="GO" id="GO:0005524">
    <property type="term" value="F:ATP binding"/>
    <property type="evidence" value="ECO:0007669"/>
    <property type="project" value="UniProtKB-KW"/>
</dbReference>
<gene>
    <name evidence="19" type="ORF">MNOR_LOCUS520</name>
</gene>
<evidence type="ECO:0000256" key="10">
    <source>
        <dbReference type="ARBA" id="ARBA00022989"/>
    </source>
</evidence>
<dbReference type="EC" id="6.2.1.3" evidence="13"/>
<dbReference type="Pfam" id="PF00501">
    <property type="entry name" value="AMP-binding"/>
    <property type="match status" value="1"/>
</dbReference>
<comment type="catalytic activity">
    <reaction evidence="16">
        <text>tetracosanoate + ATP + CoA = tetracosanoyl-CoA + AMP + diphosphate</text>
        <dbReference type="Rhea" id="RHEA:33639"/>
        <dbReference type="ChEBI" id="CHEBI:30616"/>
        <dbReference type="ChEBI" id="CHEBI:31014"/>
        <dbReference type="ChEBI" id="CHEBI:33019"/>
        <dbReference type="ChEBI" id="CHEBI:57287"/>
        <dbReference type="ChEBI" id="CHEBI:65052"/>
        <dbReference type="ChEBI" id="CHEBI:456215"/>
    </reaction>
    <physiologicalReaction direction="left-to-right" evidence="16">
        <dbReference type="Rhea" id="RHEA:33640"/>
    </physiologicalReaction>
</comment>
<dbReference type="InterPro" id="IPR025110">
    <property type="entry name" value="AMP-bd_C"/>
</dbReference>
<evidence type="ECO:0000313" key="20">
    <source>
        <dbReference type="Proteomes" id="UP001497623"/>
    </source>
</evidence>
<feature type="domain" description="AMP-dependent synthetase/ligase" evidence="17">
    <location>
        <begin position="81"/>
        <end position="445"/>
    </location>
</feature>
<name>A0AAV2PKI8_MEGNR</name>
<evidence type="ECO:0000256" key="15">
    <source>
        <dbReference type="ARBA" id="ARBA00041297"/>
    </source>
</evidence>
<dbReference type="EMBL" id="CAXKWB010000118">
    <property type="protein sequence ID" value="CAL4059398.1"/>
    <property type="molecule type" value="Genomic_DNA"/>
</dbReference>
<comment type="caution">
    <text evidence="19">The sequence shown here is derived from an EMBL/GenBank/DDBJ whole genome shotgun (WGS) entry which is preliminary data.</text>
</comment>
<keyword evidence="20" id="KW-1185">Reference proteome</keyword>
<keyword evidence="8" id="KW-0443">Lipid metabolism</keyword>
<keyword evidence="11" id="KW-0472">Membrane</keyword>
<feature type="domain" description="AMP-binding enzyme C-terminal" evidence="18">
    <location>
        <begin position="519"/>
        <end position="594"/>
    </location>
</feature>
<keyword evidence="3" id="KW-0813">Transport</keyword>
<keyword evidence="4" id="KW-1003">Cell membrane</keyword>
<evidence type="ECO:0000256" key="2">
    <source>
        <dbReference type="ARBA" id="ARBA00006432"/>
    </source>
</evidence>
<evidence type="ECO:0000259" key="18">
    <source>
        <dbReference type="Pfam" id="PF13193"/>
    </source>
</evidence>
<dbReference type="Gene3D" id="3.30.300.30">
    <property type="match status" value="1"/>
</dbReference>
<keyword evidence="9" id="KW-0067">ATP-binding</keyword>
<dbReference type="InterPro" id="IPR020845">
    <property type="entry name" value="AMP-binding_CS"/>
</dbReference>
<dbReference type="SUPFAM" id="SSF56801">
    <property type="entry name" value="Acetyl-CoA synthetase-like"/>
    <property type="match status" value="1"/>
</dbReference>
<sequence length="641" mass="71620">MWRCGIIAGVTSLLWYTAPQLRSLHLIGTAAGLWLALGGHYTLWQVYATLPRDAKALYRFLTLIWHIKKAERNNSSVPKLFQARVQEHPSKIAFYFEDEKWTFQQVEDYSNQVANYFADQGIKHGDAVALFMENRVEYICTWLGLTKIGAIPALINYNLRLKPLHHCIVVAECKMIICGAEVYQALSDIKDDLGGMPIFISGASKDENMLTGCVDLDKALSISSTNVPCQLESVNFTDKMVYIYTSGTTGLPKAAVIKHSRYLFFCGGVYRMAGLSANEVIYDPLPLYHTAGGMLGVGQVLVFGATTAIRAKFSASNYWKDCQKYDATAAQYIGEICRYLLNTPPKPEESKHKVRLMFGNGLRPQIWEQFQKRFNIPMITEFYGSTEGNANIINMTGKVGAVGFVSVLFPWVYPCALIKIDKETGEPIRNDNGLCIRCKPGEPGEFIGMIVRRDPVRDFHGYADKSASKKKIVENVFKHGDSAFLSGDILVMDEEGYLYFKDRTGDTFRWRGENVSTTEVEGVVSQVAGHTDAVVYGVEVPGAEGRAGMAAILDPEDNLDLKLLHDGLTKALPSYARPLFIRIVKELDMTGTYKLKKVDLQKEGFSPSDVSDKMYYLDPKNGFVPLDNELHQRIVSGEARL</sequence>
<evidence type="ECO:0000256" key="9">
    <source>
        <dbReference type="ARBA" id="ARBA00022840"/>
    </source>
</evidence>
<dbReference type="NCBIfam" id="NF006134">
    <property type="entry name" value="PRK08279.1"/>
    <property type="match status" value="1"/>
</dbReference>
<dbReference type="FunFam" id="3.30.300.30:FF:000002">
    <property type="entry name" value="Long-chain fatty acid transport protein 1"/>
    <property type="match status" value="1"/>
</dbReference>
<dbReference type="PROSITE" id="PS00455">
    <property type="entry name" value="AMP_BINDING"/>
    <property type="match status" value="1"/>
</dbReference>
<dbReference type="GO" id="GO:0044539">
    <property type="term" value="P:long-chain fatty acid import into cell"/>
    <property type="evidence" value="ECO:0007669"/>
    <property type="project" value="TreeGrafter"/>
</dbReference>
<keyword evidence="10" id="KW-1133">Transmembrane helix</keyword>
<dbReference type="GO" id="GO:0005886">
    <property type="term" value="C:plasma membrane"/>
    <property type="evidence" value="ECO:0007669"/>
    <property type="project" value="UniProtKB-SubCell"/>
</dbReference>
<dbReference type="GO" id="GO:0005324">
    <property type="term" value="F:long-chain fatty acid transmembrane transporter activity"/>
    <property type="evidence" value="ECO:0007669"/>
    <property type="project" value="TreeGrafter"/>
</dbReference>
<comment type="similarity">
    <text evidence="2">Belongs to the ATP-dependent AMP-binding enzyme family.</text>
</comment>
<accession>A0AAV2PKI8</accession>
<evidence type="ECO:0000256" key="6">
    <source>
        <dbReference type="ARBA" id="ARBA00022692"/>
    </source>
</evidence>
<dbReference type="InterPro" id="IPR045851">
    <property type="entry name" value="AMP-bd_C_sf"/>
</dbReference>
<evidence type="ECO:0000256" key="11">
    <source>
        <dbReference type="ARBA" id="ARBA00023136"/>
    </source>
</evidence>
<evidence type="ECO:0000256" key="5">
    <source>
        <dbReference type="ARBA" id="ARBA00022598"/>
    </source>
</evidence>
<evidence type="ECO:0000313" key="19">
    <source>
        <dbReference type="EMBL" id="CAL4059398.1"/>
    </source>
</evidence>
<dbReference type="FunFam" id="3.40.50.12780:FF:000005">
    <property type="entry name" value="Solute carrier family 27 member 6"/>
    <property type="match status" value="1"/>
</dbReference>
<dbReference type="Proteomes" id="UP001497623">
    <property type="component" value="Unassembled WGS sequence"/>
</dbReference>
<evidence type="ECO:0000256" key="12">
    <source>
        <dbReference type="ARBA" id="ARBA00024484"/>
    </source>
</evidence>
<dbReference type="AlphaFoldDB" id="A0AAV2PKI8"/>
<evidence type="ECO:0000256" key="16">
    <source>
        <dbReference type="ARBA" id="ARBA00048666"/>
    </source>
</evidence>
<evidence type="ECO:0000256" key="7">
    <source>
        <dbReference type="ARBA" id="ARBA00022741"/>
    </source>
</evidence>
<evidence type="ECO:0000259" key="17">
    <source>
        <dbReference type="Pfam" id="PF00501"/>
    </source>
</evidence>
<evidence type="ECO:0000256" key="14">
    <source>
        <dbReference type="ARBA" id="ARBA00036527"/>
    </source>
</evidence>
<comment type="catalytic activity">
    <reaction evidence="12">
        <text>a long-chain fatty acid + ATP + CoA = a long-chain fatty acyl-CoA + AMP + diphosphate</text>
        <dbReference type="Rhea" id="RHEA:15421"/>
        <dbReference type="ChEBI" id="CHEBI:30616"/>
        <dbReference type="ChEBI" id="CHEBI:33019"/>
        <dbReference type="ChEBI" id="CHEBI:57287"/>
        <dbReference type="ChEBI" id="CHEBI:57560"/>
        <dbReference type="ChEBI" id="CHEBI:83139"/>
        <dbReference type="ChEBI" id="CHEBI:456215"/>
        <dbReference type="EC" id="6.2.1.3"/>
    </reaction>
    <physiologicalReaction direction="left-to-right" evidence="12">
        <dbReference type="Rhea" id="RHEA:15422"/>
    </physiologicalReaction>
</comment>
<dbReference type="InterPro" id="IPR042099">
    <property type="entry name" value="ANL_N_sf"/>
</dbReference>
<dbReference type="PANTHER" id="PTHR43107:SF15">
    <property type="entry name" value="FATTY ACID TRANSPORT PROTEIN 3, ISOFORM A"/>
    <property type="match status" value="1"/>
</dbReference>
<reference evidence="19 20" key="1">
    <citation type="submission" date="2024-05" db="EMBL/GenBank/DDBJ databases">
        <authorList>
            <person name="Wallberg A."/>
        </authorList>
    </citation>
    <scope>NUCLEOTIDE SEQUENCE [LARGE SCALE GENOMIC DNA]</scope>
</reference>
<dbReference type="GO" id="GO:0005789">
    <property type="term" value="C:endoplasmic reticulum membrane"/>
    <property type="evidence" value="ECO:0007669"/>
    <property type="project" value="TreeGrafter"/>
</dbReference>
<evidence type="ECO:0000256" key="3">
    <source>
        <dbReference type="ARBA" id="ARBA00022448"/>
    </source>
</evidence>
<dbReference type="PANTHER" id="PTHR43107">
    <property type="entry name" value="LONG-CHAIN FATTY ACID TRANSPORT PROTEIN"/>
    <property type="match status" value="1"/>
</dbReference>
<evidence type="ECO:0000256" key="4">
    <source>
        <dbReference type="ARBA" id="ARBA00022475"/>
    </source>
</evidence>
<organism evidence="19 20">
    <name type="scientific">Meganyctiphanes norvegica</name>
    <name type="common">Northern krill</name>
    <name type="synonym">Thysanopoda norvegica</name>
    <dbReference type="NCBI Taxonomy" id="48144"/>
    <lineage>
        <taxon>Eukaryota</taxon>
        <taxon>Metazoa</taxon>
        <taxon>Ecdysozoa</taxon>
        <taxon>Arthropoda</taxon>
        <taxon>Crustacea</taxon>
        <taxon>Multicrustacea</taxon>
        <taxon>Malacostraca</taxon>
        <taxon>Eumalacostraca</taxon>
        <taxon>Eucarida</taxon>
        <taxon>Euphausiacea</taxon>
        <taxon>Euphausiidae</taxon>
        <taxon>Meganyctiphanes</taxon>
    </lineage>
</organism>
<keyword evidence="5" id="KW-0436">Ligase</keyword>
<comment type="subcellular location">
    <subcellularLocation>
        <location evidence="1">Cell membrane</location>
        <topology evidence="1">Multi-pass membrane protein</topology>
    </subcellularLocation>
</comment>
<keyword evidence="8" id="KW-0276">Fatty acid metabolism</keyword>
<protein>
    <recommendedName>
        <fullName evidence="13">long-chain-fatty-acid--CoA ligase</fullName>
        <ecNumber evidence="13">6.2.1.3</ecNumber>
    </recommendedName>
    <alternativeName>
        <fullName evidence="15">Long-chain-fatty-acid--CoA ligase</fullName>
    </alternativeName>
</protein>
<feature type="non-terminal residue" evidence="19">
    <location>
        <position position="641"/>
    </location>
</feature>
<keyword evidence="7" id="KW-0547">Nucleotide-binding</keyword>
<evidence type="ECO:0000256" key="8">
    <source>
        <dbReference type="ARBA" id="ARBA00022832"/>
    </source>
</evidence>
<evidence type="ECO:0000256" key="13">
    <source>
        <dbReference type="ARBA" id="ARBA00026121"/>
    </source>
</evidence>
<dbReference type="Gene3D" id="3.40.50.12780">
    <property type="entry name" value="N-terminal domain of ligase-like"/>
    <property type="match status" value="1"/>
</dbReference>
<dbReference type="Pfam" id="PF13193">
    <property type="entry name" value="AMP-binding_C"/>
    <property type="match status" value="1"/>
</dbReference>
<comment type="catalytic activity">
    <reaction evidence="14">
        <text>a very long-chain fatty acid + ATP + CoA = a very long-chain fatty acyl-CoA + AMP + diphosphate</text>
        <dbReference type="Rhea" id="RHEA:54536"/>
        <dbReference type="ChEBI" id="CHEBI:30616"/>
        <dbReference type="ChEBI" id="CHEBI:33019"/>
        <dbReference type="ChEBI" id="CHEBI:57287"/>
        <dbReference type="ChEBI" id="CHEBI:58950"/>
        <dbReference type="ChEBI" id="CHEBI:138261"/>
        <dbReference type="ChEBI" id="CHEBI:456215"/>
    </reaction>
    <physiologicalReaction direction="left-to-right" evidence="14">
        <dbReference type="Rhea" id="RHEA:54537"/>
    </physiologicalReaction>
</comment>
<dbReference type="GO" id="GO:0004467">
    <property type="term" value="F:long-chain fatty acid-CoA ligase activity"/>
    <property type="evidence" value="ECO:0007669"/>
    <property type="project" value="UniProtKB-EC"/>
</dbReference>